<name>A0ABD1NFD9_9FABA</name>
<dbReference type="GO" id="GO:0000775">
    <property type="term" value="C:chromosome, centromeric region"/>
    <property type="evidence" value="ECO:0007669"/>
    <property type="project" value="UniProtKB-SubCell"/>
</dbReference>
<evidence type="ECO:0000256" key="1">
    <source>
        <dbReference type="ARBA" id="ARBA00004123"/>
    </source>
</evidence>
<sequence length="81" mass="9133">MEAERKAMHGDADILACPQEKITYKIGNKVICCLEGARIGVQFETSFAGEPYEFYHCVLKSKSFLQKLTVLEHSSIFPAYT</sequence>
<dbReference type="PANTHER" id="PTHR14582:SF1">
    <property type="entry name" value="CENTROMERE PROTEIN O"/>
    <property type="match status" value="1"/>
</dbReference>
<gene>
    <name evidence="7" type="ORF">Fmac_000840</name>
</gene>
<keyword evidence="8" id="KW-1185">Reference proteome</keyword>
<evidence type="ECO:0000256" key="6">
    <source>
        <dbReference type="ARBA" id="ARBA00023328"/>
    </source>
</evidence>
<evidence type="ECO:0000313" key="7">
    <source>
        <dbReference type="EMBL" id="KAL2346840.1"/>
    </source>
</evidence>
<dbReference type="Proteomes" id="UP001603857">
    <property type="component" value="Unassembled WGS sequence"/>
</dbReference>
<keyword evidence="4" id="KW-0158">Chromosome</keyword>
<protein>
    <submittedName>
        <fullName evidence="7">Uncharacterized protein</fullName>
    </submittedName>
</protein>
<evidence type="ECO:0000256" key="5">
    <source>
        <dbReference type="ARBA" id="ARBA00023242"/>
    </source>
</evidence>
<proteinExistence type="inferred from homology"/>
<comment type="similarity">
    <text evidence="3">Belongs to the CENP-O/MCM21 family.</text>
</comment>
<keyword evidence="5" id="KW-0539">Nucleus</keyword>
<dbReference type="GO" id="GO:0005634">
    <property type="term" value="C:nucleus"/>
    <property type="evidence" value="ECO:0007669"/>
    <property type="project" value="UniProtKB-SubCell"/>
</dbReference>
<dbReference type="EMBL" id="JBGMDY010000001">
    <property type="protein sequence ID" value="KAL2346840.1"/>
    <property type="molecule type" value="Genomic_DNA"/>
</dbReference>
<reference evidence="7 8" key="1">
    <citation type="submission" date="2024-08" db="EMBL/GenBank/DDBJ databases">
        <title>Insights into the chromosomal genome structure of Flemingia macrophylla.</title>
        <authorList>
            <person name="Ding Y."/>
            <person name="Zhao Y."/>
            <person name="Bi W."/>
            <person name="Wu M."/>
            <person name="Zhao G."/>
            <person name="Gong Y."/>
            <person name="Li W."/>
            <person name="Zhang P."/>
        </authorList>
    </citation>
    <scope>NUCLEOTIDE SEQUENCE [LARGE SCALE GENOMIC DNA]</scope>
    <source>
        <strain evidence="7">DYQJB</strain>
        <tissue evidence="7">Leaf</tissue>
    </source>
</reference>
<evidence type="ECO:0000256" key="4">
    <source>
        <dbReference type="ARBA" id="ARBA00022454"/>
    </source>
</evidence>
<comment type="caution">
    <text evidence="7">The sequence shown here is derived from an EMBL/GenBank/DDBJ whole genome shotgun (WGS) entry which is preliminary data.</text>
</comment>
<dbReference type="Pfam" id="PF09496">
    <property type="entry name" value="CENP-O"/>
    <property type="match status" value="1"/>
</dbReference>
<accession>A0ABD1NFD9</accession>
<evidence type="ECO:0000313" key="8">
    <source>
        <dbReference type="Proteomes" id="UP001603857"/>
    </source>
</evidence>
<keyword evidence="6" id="KW-0137">Centromere</keyword>
<comment type="subcellular location">
    <subcellularLocation>
        <location evidence="2">Chromosome</location>
        <location evidence="2">Centromere</location>
    </subcellularLocation>
    <subcellularLocation>
        <location evidence="1">Nucleus</location>
    </subcellularLocation>
</comment>
<evidence type="ECO:0000256" key="3">
    <source>
        <dbReference type="ARBA" id="ARBA00007321"/>
    </source>
</evidence>
<dbReference type="AlphaFoldDB" id="A0ABD1NFD9"/>
<organism evidence="7 8">
    <name type="scientific">Flemingia macrophylla</name>
    <dbReference type="NCBI Taxonomy" id="520843"/>
    <lineage>
        <taxon>Eukaryota</taxon>
        <taxon>Viridiplantae</taxon>
        <taxon>Streptophyta</taxon>
        <taxon>Embryophyta</taxon>
        <taxon>Tracheophyta</taxon>
        <taxon>Spermatophyta</taxon>
        <taxon>Magnoliopsida</taxon>
        <taxon>eudicotyledons</taxon>
        <taxon>Gunneridae</taxon>
        <taxon>Pentapetalae</taxon>
        <taxon>rosids</taxon>
        <taxon>fabids</taxon>
        <taxon>Fabales</taxon>
        <taxon>Fabaceae</taxon>
        <taxon>Papilionoideae</taxon>
        <taxon>50 kb inversion clade</taxon>
        <taxon>NPAAA clade</taxon>
        <taxon>indigoferoid/millettioid clade</taxon>
        <taxon>Phaseoleae</taxon>
        <taxon>Flemingia</taxon>
    </lineage>
</organism>
<dbReference type="PANTHER" id="PTHR14582">
    <property type="entry name" value="INNER KINETOCHORE SUBUNIT MAL2"/>
    <property type="match status" value="1"/>
</dbReference>
<evidence type="ECO:0000256" key="2">
    <source>
        <dbReference type="ARBA" id="ARBA00004584"/>
    </source>
</evidence>
<dbReference type="InterPro" id="IPR018464">
    <property type="entry name" value="CENP-O"/>
</dbReference>